<reference evidence="2 3" key="1">
    <citation type="submission" date="2018-06" db="EMBL/GenBank/DDBJ databases">
        <authorList>
            <consortium name="Pathogen Informatics"/>
            <person name="Doyle S."/>
        </authorList>
    </citation>
    <scope>NUCLEOTIDE SEQUENCE [LARGE SCALE GENOMIC DNA]</scope>
    <source>
        <strain evidence="2 3">NCTC11819</strain>
    </source>
</reference>
<dbReference type="InterPro" id="IPR036237">
    <property type="entry name" value="Xyl_isomerase-like_sf"/>
</dbReference>
<dbReference type="InterPro" id="IPR050312">
    <property type="entry name" value="IolE/XylAMocC-like"/>
</dbReference>
<dbReference type="InterPro" id="IPR013022">
    <property type="entry name" value="Xyl_isomerase-like_TIM-brl"/>
</dbReference>
<dbReference type="Proteomes" id="UP000255284">
    <property type="component" value="Unassembled WGS sequence"/>
</dbReference>
<dbReference type="Gene3D" id="3.20.20.150">
    <property type="entry name" value="Divalent-metal-dependent TIM barrel enzymes"/>
    <property type="match status" value="1"/>
</dbReference>
<keyword evidence="2" id="KW-0456">Lyase</keyword>
<dbReference type="SUPFAM" id="SSF51658">
    <property type="entry name" value="Xylose isomerase-like"/>
    <property type="match status" value="1"/>
</dbReference>
<name>A0A8G2HRP8_9ACTO</name>
<dbReference type="EMBL" id="UGGQ01000003">
    <property type="protein sequence ID" value="STO09677.1"/>
    <property type="molecule type" value="Genomic_DNA"/>
</dbReference>
<feature type="domain" description="Xylose isomerase-like TIM barrel" evidence="1">
    <location>
        <begin position="30"/>
        <end position="259"/>
    </location>
</feature>
<dbReference type="EC" id="4.2.1.44" evidence="2"/>
<dbReference type="PANTHER" id="PTHR12110">
    <property type="entry name" value="HYDROXYPYRUVATE ISOMERASE"/>
    <property type="match status" value="1"/>
</dbReference>
<accession>A0A8G2HRP8</accession>
<dbReference type="PANTHER" id="PTHR12110:SF41">
    <property type="entry name" value="INOSOSE DEHYDRATASE"/>
    <property type="match status" value="1"/>
</dbReference>
<dbReference type="GO" id="GO:0050114">
    <property type="term" value="F:myo-inosose-2 dehydratase activity"/>
    <property type="evidence" value="ECO:0007669"/>
    <property type="project" value="UniProtKB-EC"/>
</dbReference>
<evidence type="ECO:0000259" key="1">
    <source>
        <dbReference type="Pfam" id="PF01261"/>
    </source>
</evidence>
<sequence length="310" mass="33601">MKIAGAPISWGVCEVPGWGYQMTPERVLTEMKEIGLTATEFGPQGWLPLDAEARGKEVAKYDLDVVGAFFLAIMHDPKVDPIPAVEKELDAFEVAGGKYLILAADSGAEGYDSRPVLDEKGWETLFTNLDRISAVCAKRNVIACLHPHWGTMVQNVDEVERVMDNSKVGLCLDTGHLACGGADVVALVSKYANRVDVVHAKDIHKEMTDKLLPGELKWGEGVRAGMFAPIGEGDMDFGAIVKKLNEVGFDGYWVLEQDIMIDGEPPAGGGPVIDVKKSLEALRALASIELLSLTRLHLDLGEWTGLKTST</sequence>
<evidence type="ECO:0000313" key="3">
    <source>
        <dbReference type="Proteomes" id="UP000255284"/>
    </source>
</evidence>
<dbReference type="AlphaFoldDB" id="A0A8G2HRP8"/>
<comment type="caution">
    <text evidence="2">The sequence shown here is derived from an EMBL/GenBank/DDBJ whole genome shotgun (WGS) entry which is preliminary data.</text>
</comment>
<gene>
    <name evidence="2" type="primary">iolE_1</name>
    <name evidence="2" type="ORF">NCTC11819_00010</name>
</gene>
<dbReference type="Pfam" id="PF01261">
    <property type="entry name" value="AP_endonuc_2"/>
    <property type="match status" value="1"/>
</dbReference>
<evidence type="ECO:0000313" key="2">
    <source>
        <dbReference type="EMBL" id="STO09677.1"/>
    </source>
</evidence>
<protein>
    <submittedName>
        <fullName evidence="2">Inosose dehydratase</fullName>
        <ecNumber evidence="2">4.2.1.44</ecNumber>
    </submittedName>
</protein>
<organism evidence="2 3">
    <name type="scientific">Mobiluncus mulieris</name>
    <dbReference type="NCBI Taxonomy" id="2052"/>
    <lineage>
        <taxon>Bacteria</taxon>
        <taxon>Bacillati</taxon>
        <taxon>Actinomycetota</taxon>
        <taxon>Actinomycetes</taxon>
        <taxon>Actinomycetales</taxon>
        <taxon>Actinomycetaceae</taxon>
        <taxon>Mobiluncus</taxon>
    </lineage>
</organism>
<proteinExistence type="predicted"/>